<protein>
    <submittedName>
        <fullName evidence="2">Folate family ECF transporter S component</fullName>
    </submittedName>
</protein>
<organism evidence="2 3">
    <name type="scientific">Candidatus Merdiplasma excrementigallinarum</name>
    <dbReference type="NCBI Taxonomy" id="2840864"/>
    <lineage>
        <taxon>Bacteria</taxon>
        <taxon>Bacillati</taxon>
        <taxon>Bacillota</taxon>
        <taxon>Clostridia</taxon>
        <taxon>Lachnospirales</taxon>
        <taxon>Lachnospiraceae</taxon>
        <taxon>Lachnospiraceae incertae sedis</taxon>
        <taxon>Candidatus Merdiplasma</taxon>
    </lineage>
</organism>
<dbReference type="Proteomes" id="UP000886889">
    <property type="component" value="Unassembled WGS sequence"/>
</dbReference>
<feature type="transmembrane region" description="Helical" evidence="1">
    <location>
        <begin position="45"/>
        <end position="70"/>
    </location>
</feature>
<feature type="transmembrane region" description="Helical" evidence="1">
    <location>
        <begin position="12"/>
        <end position="33"/>
    </location>
</feature>
<keyword evidence="1" id="KW-0472">Membrane</keyword>
<gene>
    <name evidence="2" type="ORF">IAC80_03730</name>
</gene>
<accession>A0A9D1NYZ5</accession>
<keyword evidence="1" id="KW-0812">Transmembrane</keyword>
<proteinExistence type="predicted"/>
<dbReference type="GO" id="GO:0022857">
    <property type="term" value="F:transmembrane transporter activity"/>
    <property type="evidence" value="ECO:0007669"/>
    <property type="project" value="InterPro"/>
</dbReference>
<dbReference type="EMBL" id="DVOS01000036">
    <property type="protein sequence ID" value="HIV23031.1"/>
    <property type="molecule type" value="Genomic_DNA"/>
</dbReference>
<keyword evidence="1" id="KW-1133">Transmembrane helix</keyword>
<dbReference type="InterPro" id="IPR030949">
    <property type="entry name" value="ECF_S_folate_fam"/>
</dbReference>
<name>A0A9D1NYZ5_9FIRM</name>
<dbReference type="Gene3D" id="1.10.1760.20">
    <property type="match status" value="1"/>
</dbReference>
<comment type="caution">
    <text evidence="2">The sequence shown here is derived from an EMBL/GenBank/DDBJ whole genome shotgun (WGS) entry which is preliminary data.</text>
</comment>
<reference evidence="2" key="1">
    <citation type="submission" date="2020-10" db="EMBL/GenBank/DDBJ databases">
        <authorList>
            <person name="Gilroy R."/>
        </authorList>
    </citation>
    <scope>NUCLEOTIDE SEQUENCE</scope>
    <source>
        <strain evidence="2">ChiBcec6-7307</strain>
    </source>
</reference>
<evidence type="ECO:0000313" key="2">
    <source>
        <dbReference type="EMBL" id="HIV23031.1"/>
    </source>
</evidence>
<reference evidence="2" key="2">
    <citation type="journal article" date="2021" name="PeerJ">
        <title>Extensive microbial diversity within the chicken gut microbiome revealed by metagenomics and culture.</title>
        <authorList>
            <person name="Gilroy R."/>
            <person name="Ravi A."/>
            <person name="Getino M."/>
            <person name="Pursley I."/>
            <person name="Horton D.L."/>
            <person name="Alikhan N.F."/>
            <person name="Baker D."/>
            <person name="Gharbi K."/>
            <person name="Hall N."/>
            <person name="Watson M."/>
            <person name="Adriaenssens E.M."/>
            <person name="Foster-Nyarko E."/>
            <person name="Jarju S."/>
            <person name="Secka A."/>
            <person name="Antonio M."/>
            <person name="Oren A."/>
            <person name="Chaudhuri R.R."/>
            <person name="La Ragione R."/>
            <person name="Hildebrand F."/>
            <person name="Pallen M.J."/>
        </authorList>
    </citation>
    <scope>NUCLEOTIDE SEQUENCE</scope>
    <source>
        <strain evidence="2">ChiBcec6-7307</strain>
    </source>
</reference>
<feature type="transmembrane region" description="Helical" evidence="1">
    <location>
        <begin position="156"/>
        <end position="176"/>
    </location>
</feature>
<dbReference type="AlphaFoldDB" id="A0A9D1NYZ5"/>
<feature type="transmembrane region" description="Helical" evidence="1">
    <location>
        <begin position="113"/>
        <end position="136"/>
    </location>
</feature>
<evidence type="ECO:0000313" key="3">
    <source>
        <dbReference type="Proteomes" id="UP000886889"/>
    </source>
</evidence>
<sequence>MQKNSCRTYWNVRTLVFMALLVAMHLVLTRVLVVELGAYRISVGSVCTILAGLWMGPAAGAVCGFTADILGCFMKGYAVDPFITAAAACWGLIPGLAKYFYAGRSRKGKTVGIVLTIVATAAISSLVLTTSGLVLFQGYNFFTIIPGRLVQFALLVPIYCVLTCFLYFSPLTFLVMDTVKPAVLKKKTV</sequence>
<dbReference type="Pfam" id="PF12822">
    <property type="entry name" value="ECF_trnsprt"/>
    <property type="match status" value="1"/>
</dbReference>
<evidence type="ECO:0000256" key="1">
    <source>
        <dbReference type="SAM" id="Phobius"/>
    </source>
</evidence>
<dbReference type="NCBIfam" id="TIGR04518">
    <property type="entry name" value="ECF_S_folT_fam"/>
    <property type="match status" value="1"/>
</dbReference>
<feature type="transmembrane region" description="Helical" evidence="1">
    <location>
        <begin position="82"/>
        <end position="101"/>
    </location>
</feature>
<dbReference type="InterPro" id="IPR024529">
    <property type="entry name" value="ECF_trnsprt_substrate-spec"/>
</dbReference>